<protein>
    <submittedName>
        <fullName evidence="9">C3H1-type domain-containing protein</fullName>
    </submittedName>
</protein>
<dbReference type="WBParaSite" id="GPLIN_001243000">
    <property type="protein sequence ID" value="GPLIN_001243000"/>
    <property type="gene ID" value="GPLIN_001243000"/>
</dbReference>
<keyword evidence="3 5" id="KW-0863">Zinc-finger</keyword>
<dbReference type="PROSITE" id="PS50103">
    <property type="entry name" value="ZF_C3H1"/>
    <property type="match status" value="2"/>
</dbReference>
<feature type="region of interest" description="Disordered" evidence="6">
    <location>
        <begin position="263"/>
        <end position="441"/>
    </location>
</feature>
<evidence type="ECO:0000313" key="8">
    <source>
        <dbReference type="Proteomes" id="UP000050741"/>
    </source>
</evidence>
<feature type="compositionally biased region" description="Low complexity" evidence="6">
    <location>
        <begin position="295"/>
        <end position="323"/>
    </location>
</feature>
<evidence type="ECO:0000256" key="1">
    <source>
        <dbReference type="ARBA" id="ARBA00022723"/>
    </source>
</evidence>
<feature type="zinc finger region" description="C3H1-type" evidence="5">
    <location>
        <begin position="39"/>
        <end position="68"/>
    </location>
</feature>
<feature type="zinc finger region" description="C3H1-type" evidence="5">
    <location>
        <begin position="70"/>
        <end position="98"/>
    </location>
</feature>
<evidence type="ECO:0000256" key="6">
    <source>
        <dbReference type="SAM" id="MobiDB-lite"/>
    </source>
</evidence>
<feature type="domain" description="C3H1-type" evidence="7">
    <location>
        <begin position="70"/>
        <end position="98"/>
    </location>
</feature>
<evidence type="ECO:0000259" key="7">
    <source>
        <dbReference type="PROSITE" id="PS50103"/>
    </source>
</evidence>
<keyword evidence="2" id="KW-0677">Repeat</keyword>
<feature type="domain" description="C3H1-type" evidence="7">
    <location>
        <begin position="39"/>
        <end position="68"/>
    </location>
</feature>
<keyword evidence="8" id="KW-1185">Reference proteome</keyword>
<dbReference type="InterPro" id="IPR000571">
    <property type="entry name" value="Znf_CCCH"/>
</dbReference>
<dbReference type="PANTHER" id="PTHR24637:SF417">
    <property type="entry name" value="COL_CUTICLE_N DOMAIN-CONTAINING PROTEIN"/>
    <property type="match status" value="1"/>
</dbReference>
<dbReference type="PANTHER" id="PTHR24637">
    <property type="entry name" value="COLLAGEN"/>
    <property type="match status" value="1"/>
</dbReference>
<dbReference type="SUPFAM" id="SSF90229">
    <property type="entry name" value="CCCH zinc finger"/>
    <property type="match status" value="1"/>
</dbReference>
<accession>A0A183CHS4</accession>
<dbReference type="GO" id="GO:0008270">
    <property type="term" value="F:zinc ion binding"/>
    <property type="evidence" value="ECO:0007669"/>
    <property type="project" value="UniProtKB-KW"/>
</dbReference>
<evidence type="ECO:0000256" key="4">
    <source>
        <dbReference type="ARBA" id="ARBA00022833"/>
    </source>
</evidence>
<sequence length="457" mass="49769">MAAENVDKIVERFENRLKDFRKSDNQRSEEKHIHRFELSYRTELCREYQNSGTCRFGDDICYFIGQLPRNYKTKLCRNFEEDGFCKHGAKCHFIHRSSQILTPADWCAFLQDYAFLQQILPSAARRRYGMAFAVPSLAARDKTGNSLLVNAQKEGTALKCIPSAQTLPSLFTIRPPQHFHYIYQKELNPLKIVRMNNSVTNNRHNPCVLPKWSVRTAASMAFLSLASVLVGVPLMLNDMSNKMWKSVMEQNEVIRMERSADAIRQRRQYETSTTTAAPKTLCPQGPKGNPGEAGEPGSDGDPGVPGSPGSSPSAAAAPPAESPYGGGGGGQSCYKGKRGTRGEKGPKGASGVAGRDGQPGDEGPEGEIGLPGDVGDDGPKGTPGEDGIGYAKGTPGPKGESGAPGMAYREEWDPRVDPGRGAKTELRGKPVSKARPARMQNIVHVLNGQKAPRRARL</sequence>
<dbReference type="SMART" id="SM00356">
    <property type="entry name" value="ZnF_C3H1"/>
    <property type="match status" value="2"/>
</dbReference>
<dbReference type="InterPro" id="IPR036855">
    <property type="entry name" value="Znf_CCCH_sf"/>
</dbReference>
<name>A0A183CHS4_GLOPA</name>
<keyword evidence="1 5" id="KW-0479">Metal-binding</keyword>
<dbReference type="Gene3D" id="4.10.1000.10">
    <property type="entry name" value="Zinc finger, CCCH-type"/>
    <property type="match status" value="2"/>
</dbReference>
<keyword evidence="4 5" id="KW-0862">Zinc</keyword>
<evidence type="ECO:0000256" key="2">
    <source>
        <dbReference type="ARBA" id="ARBA00022737"/>
    </source>
</evidence>
<evidence type="ECO:0000313" key="9">
    <source>
        <dbReference type="WBParaSite" id="GPLIN_001243000"/>
    </source>
</evidence>
<reference evidence="9" key="2">
    <citation type="submission" date="2016-06" db="UniProtKB">
        <authorList>
            <consortium name="WormBaseParasite"/>
        </authorList>
    </citation>
    <scope>IDENTIFICATION</scope>
</reference>
<reference evidence="8" key="1">
    <citation type="submission" date="2014-05" db="EMBL/GenBank/DDBJ databases">
        <title>The genome and life-stage specific transcriptomes of Globodera pallida elucidate key aspects of plant parasitism by a cyst nematode.</title>
        <authorList>
            <person name="Cotton J.A."/>
            <person name="Lilley C.J."/>
            <person name="Jones L.M."/>
            <person name="Kikuchi T."/>
            <person name="Reid A.J."/>
            <person name="Thorpe P."/>
            <person name="Tsai I.J."/>
            <person name="Beasley H."/>
            <person name="Blok V."/>
            <person name="Cock P.J.A."/>
            <person name="Van den Akker S.E."/>
            <person name="Holroyd N."/>
            <person name="Hunt M."/>
            <person name="Mantelin S."/>
            <person name="Naghra H."/>
            <person name="Pain A."/>
            <person name="Palomares-Rius J.E."/>
            <person name="Zarowiecki M."/>
            <person name="Berriman M."/>
            <person name="Jones J.T."/>
            <person name="Urwin P.E."/>
        </authorList>
    </citation>
    <scope>NUCLEOTIDE SEQUENCE [LARGE SCALE GENOMIC DNA]</scope>
    <source>
        <strain evidence="8">Lindley</strain>
    </source>
</reference>
<dbReference type="Pfam" id="PF00642">
    <property type="entry name" value="zf-CCCH"/>
    <property type="match status" value="1"/>
</dbReference>
<dbReference type="InterPro" id="IPR008160">
    <property type="entry name" value="Collagen"/>
</dbReference>
<evidence type="ECO:0000256" key="5">
    <source>
        <dbReference type="PROSITE-ProRule" id="PRU00723"/>
    </source>
</evidence>
<organism evidence="8 9">
    <name type="scientific">Globodera pallida</name>
    <name type="common">Potato cyst nematode worm</name>
    <name type="synonym">Heterodera pallida</name>
    <dbReference type="NCBI Taxonomy" id="36090"/>
    <lineage>
        <taxon>Eukaryota</taxon>
        <taxon>Metazoa</taxon>
        <taxon>Ecdysozoa</taxon>
        <taxon>Nematoda</taxon>
        <taxon>Chromadorea</taxon>
        <taxon>Rhabditida</taxon>
        <taxon>Tylenchina</taxon>
        <taxon>Tylenchomorpha</taxon>
        <taxon>Tylenchoidea</taxon>
        <taxon>Heteroderidae</taxon>
        <taxon>Heteroderinae</taxon>
        <taxon>Globodera</taxon>
    </lineage>
</organism>
<proteinExistence type="predicted"/>
<dbReference type="AlphaFoldDB" id="A0A183CHS4"/>
<evidence type="ECO:0000256" key="3">
    <source>
        <dbReference type="ARBA" id="ARBA00022771"/>
    </source>
</evidence>
<feature type="compositionally biased region" description="Basic and acidic residues" evidence="6">
    <location>
        <begin position="408"/>
        <end position="428"/>
    </location>
</feature>
<dbReference type="Pfam" id="PF01391">
    <property type="entry name" value="Collagen"/>
    <property type="match status" value="1"/>
</dbReference>
<dbReference type="Proteomes" id="UP000050741">
    <property type="component" value="Unassembled WGS sequence"/>
</dbReference>